<gene>
    <name evidence="1" type="ORF">GCM10023175_03590</name>
</gene>
<accession>A0ABP8REQ2</accession>
<dbReference type="EMBL" id="BAABGT010000005">
    <property type="protein sequence ID" value="GAA4536522.1"/>
    <property type="molecule type" value="Genomic_DNA"/>
</dbReference>
<proteinExistence type="predicted"/>
<name>A0ABP8REQ2_9PSEU</name>
<evidence type="ECO:0000313" key="1">
    <source>
        <dbReference type="EMBL" id="GAA4536522.1"/>
    </source>
</evidence>
<sequence>MGVLRPGRENVDWTAAGVETTWTHTRRRACDELRELVAVEGAGMEYRMQVGPVPVYVWPGADVDGWLDLDDLTEGLLPADL</sequence>
<evidence type="ECO:0000313" key="2">
    <source>
        <dbReference type="Proteomes" id="UP001501598"/>
    </source>
</evidence>
<reference evidence="2" key="1">
    <citation type="journal article" date="2019" name="Int. J. Syst. Evol. Microbiol.">
        <title>The Global Catalogue of Microorganisms (GCM) 10K type strain sequencing project: providing services to taxonomists for standard genome sequencing and annotation.</title>
        <authorList>
            <consortium name="The Broad Institute Genomics Platform"/>
            <consortium name="The Broad Institute Genome Sequencing Center for Infectious Disease"/>
            <person name="Wu L."/>
            <person name="Ma J."/>
        </authorList>
    </citation>
    <scope>NUCLEOTIDE SEQUENCE [LARGE SCALE GENOMIC DNA]</scope>
    <source>
        <strain evidence="2">JCM 17906</strain>
    </source>
</reference>
<organism evidence="1 2">
    <name type="scientific">Pseudonocardia xishanensis</name>
    <dbReference type="NCBI Taxonomy" id="630995"/>
    <lineage>
        <taxon>Bacteria</taxon>
        <taxon>Bacillati</taxon>
        <taxon>Actinomycetota</taxon>
        <taxon>Actinomycetes</taxon>
        <taxon>Pseudonocardiales</taxon>
        <taxon>Pseudonocardiaceae</taxon>
        <taxon>Pseudonocardia</taxon>
    </lineage>
</organism>
<protein>
    <submittedName>
        <fullName evidence="1">Uncharacterized protein</fullName>
    </submittedName>
</protein>
<keyword evidence="2" id="KW-1185">Reference proteome</keyword>
<comment type="caution">
    <text evidence="1">The sequence shown here is derived from an EMBL/GenBank/DDBJ whole genome shotgun (WGS) entry which is preliminary data.</text>
</comment>
<dbReference type="Proteomes" id="UP001501598">
    <property type="component" value="Unassembled WGS sequence"/>
</dbReference>